<accession>A0A0W0SSV4</accession>
<gene>
    <name evidence="1" type="ORF">Lbru_0826</name>
</gene>
<evidence type="ECO:0000313" key="1">
    <source>
        <dbReference type="EMBL" id="KTC86332.1"/>
    </source>
</evidence>
<proteinExistence type="predicted"/>
<comment type="caution">
    <text evidence="1">The sequence shown here is derived from an EMBL/GenBank/DDBJ whole genome shotgun (WGS) entry which is preliminary data.</text>
</comment>
<dbReference type="Proteomes" id="UP000054742">
    <property type="component" value="Unassembled WGS sequence"/>
</dbReference>
<sequence length="331" mass="36169">MELNIKKFFYLLVIGCGYVGVSYSSTPQHSINNYSVGLGAPIVTATADTMDKGGWSINQRTEYYRMNPLSDATLLEFSTSESEKALLINYFMMSYGLLDNLTVGANLPIQHTYNLRAATDAEDNLFPSVNNLGDISGAADSSLFGLWRIGDESEGKLPMAMALLFGMNLPTGKTTARSRQGELFSASDQPGTGAWVPLGGLIFSKKWGDLSISSNFIYTQTTKGSQDTILGSYFDYNFAADYPLLEHKGKLNYNLEGMLELTGEYAAKDKVDGIKDPNSGGNSIYLNPGVRMNIEEKISCYLGIGIPVSEKFNGTQVTSRYAIYTGIDINF</sequence>
<keyword evidence="2" id="KW-1185">Reference proteome</keyword>
<dbReference type="AlphaFoldDB" id="A0A0W0SSV4"/>
<dbReference type="RefSeq" id="WP_058440926.1">
    <property type="nucleotide sequence ID" value="NZ_CAAAHU010000010.1"/>
</dbReference>
<organism evidence="1 2">
    <name type="scientific">Legionella brunensis</name>
    <dbReference type="NCBI Taxonomy" id="29422"/>
    <lineage>
        <taxon>Bacteria</taxon>
        <taxon>Pseudomonadati</taxon>
        <taxon>Pseudomonadota</taxon>
        <taxon>Gammaproteobacteria</taxon>
        <taxon>Legionellales</taxon>
        <taxon>Legionellaceae</taxon>
        <taxon>Legionella</taxon>
    </lineage>
</organism>
<name>A0A0W0SSV4_9GAMM</name>
<dbReference type="EMBL" id="LNXV01000005">
    <property type="protein sequence ID" value="KTC86332.1"/>
    <property type="molecule type" value="Genomic_DNA"/>
</dbReference>
<protein>
    <recommendedName>
        <fullName evidence="3">Transporter</fullName>
    </recommendedName>
</protein>
<evidence type="ECO:0000313" key="2">
    <source>
        <dbReference type="Proteomes" id="UP000054742"/>
    </source>
</evidence>
<reference evidence="1 2" key="1">
    <citation type="submission" date="2015-11" db="EMBL/GenBank/DDBJ databases">
        <title>Genomic analysis of 38 Legionella species identifies large and diverse effector repertoires.</title>
        <authorList>
            <person name="Burstein D."/>
            <person name="Amaro F."/>
            <person name="Zusman T."/>
            <person name="Lifshitz Z."/>
            <person name="Cohen O."/>
            <person name="Gilbert J.A."/>
            <person name="Pupko T."/>
            <person name="Shuman H.A."/>
            <person name="Segal G."/>
        </authorList>
    </citation>
    <scope>NUCLEOTIDE SEQUENCE [LARGE SCALE GENOMIC DNA]</scope>
    <source>
        <strain evidence="1 2">ATCC 43878</strain>
    </source>
</reference>
<dbReference type="PATRIC" id="fig|29422.6.peg.865"/>
<evidence type="ECO:0008006" key="3">
    <source>
        <dbReference type="Google" id="ProtNLM"/>
    </source>
</evidence>
<dbReference type="STRING" id="29422.Lbru_0826"/>